<dbReference type="Proteomes" id="UP000529637">
    <property type="component" value="Unassembled WGS sequence"/>
</dbReference>
<organism evidence="10 11">
    <name type="scientific">Piscinibacter koreensis</name>
    <dbReference type="NCBI Taxonomy" id="2742824"/>
    <lineage>
        <taxon>Bacteria</taxon>
        <taxon>Pseudomonadati</taxon>
        <taxon>Pseudomonadota</taxon>
        <taxon>Betaproteobacteria</taxon>
        <taxon>Burkholderiales</taxon>
        <taxon>Sphaerotilaceae</taxon>
        <taxon>Piscinibacter</taxon>
    </lineage>
</organism>
<keyword evidence="4 7" id="KW-0689">Ribosomal protein</keyword>
<evidence type="ECO:0000313" key="11">
    <source>
        <dbReference type="Proteomes" id="UP000529637"/>
    </source>
</evidence>
<keyword evidence="3 7" id="KW-0694">RNA-binding</keyword>
<dbReference type="EMBL" id="JABWMJ010000004">
    <property type="protein sequence ID" value="NUZ06247.1"/>
    <property type="molecule type" value="Genomic_DNA"/>
</dbReference>
<keyword evidence="11" id="KW-1185">Reference proteome</keyword>
<evidence type="ECO:0000256" key="8">
    <source>
        <dbReference type="SAM" id="Coils"/>
    </source>
</evidence>
<dbReference type="InterPro" id="IPR009027">
    <property type="entry name" value="Ribosomal_bL9/RNase_H1_N"/>
</dbReference>
<dbReference type="GO" id="GO:1990904">
    <property type="term" value="C:ribonucleoprotein complex"/>
    <property type="evidence" value="ECO:0007669"/>
    <property type="project" value="UniProtKB-KW"/>
</dbReference>
<comment type="similarity">
    <text evidence="1 7">Belongs to the bacterial ribosomal protein bL9 family.</text>
</comment>
<dbReference type="GO" id="GO:0006412">
    <property type="term" value="P:translation"/>
    <property type="evidence" value="ECO:0007669"/>
    <property type="project" value="UniProtKB-UniRule"/>
</dbReference>
<comment type="caution">
    <text evidence="10">The sequence shown here is derived from an EMBL/GenBank/DDBJ whole genome shotgun (WGS) entry which is preliminary data.</text>
</comment>
<dbReference type="RefSeq" id="WP_176069012.1">
    <property type="nucleotide sequence ID" value="NZ_JABWMJ010000004.1"/>
</dbReference>
<keyword evidence="2 7" id="KW-0699">rRNA-binding</keyword>
<keyword evidence="5 7" id="KW-0687">Ribonucleoprotein</keyword>
<dbReference type="GO" id="GO:0005840">
    <property type="term" value="C:ribosome"/>
    <property type="evidence" value="ECO:0007669"/>
    <property type="project" value="UniProtKB-KW"/>
</dbReference>
<dbReference type="Gene3D" id="3.40.5.10">
    <property type="entry name" value="Ribosomal protein L9, N-terminal domain"/>
    <property type="match status" value="1"/>
</dbReference>
<dbReference type="Pfam" id="PF01281">
    <property type="entry name" value="Ribosomal_L9_N"/>
    <property type="match status" value="1"/>
</dbReference>
<dbReference type="PANTHER" id="PTHR21368">
    <property type="entry name" value="50S RIBOSOMAL PROTEIN L9"/>
    <property type="match status" value="1"/>
</dbReference>
<dbReference type="AlphaFoldDB" id="A0A7Y6NNC0"/>
<proteinExistence type="inferred from homology"/>
<dbReference type="SUPFAM" id="SSF55658">
    <property type="entry name" value="L9 N-domain-like"/>
    <property type="match status" value="1"/>
</dbReference>
<reference evidence="10 11" key="1">
    <citation type="submission" date="2020-06" db="EMBL/GenBank/DDBJ databases">
        <title>Schlegella sp. ID0723 isolated from air conditioner.</title>
        <authorList>
            <person name="Kim D.Y."/>
            <person name="Kim D.-U."/>
        </authorList>
    </citation>
    <scope>NUCLEOTIDE SEQUENCE [LARGE SCALE GENOMIC DNA]</scope>
    <source>
        <strain evidence="10 11">ID0723</strain>
    </source>
</reference>
<dbReference type="SUPFAM" id="SSF55653">
    <property type="entry name" value="Ribosomal protein L9 C-domain"/>
    <property type="match status" value="1"/>
</dbReference>
<dbReference type="GO" id="GO:0003735">
    <property type="term" value="F:structural constituent of ribosome"/>
    <property type="evidence" value="ECO:0007669"/>
    <property type="project" value="InterPro"/>
</dbReference>
<dbReference type="InterPro" id="IPR000244">
    <property type="entry name" value="Ribosomal_bL9"/>
</dbReference>
<comment type="function">
    <text evidence="7">Binds to the 23S rRNA.</text>
</comment>
<dbReference type="PROSITE" id="PS00651">
    <property type="entry name" value="RIBOSOMAL_L9"/>
    <property type="match status" value="1"/>
</dbReference>
<evidence type="ECO:0000259" key="9">
    <source>
        <dbReference type="PROSITE" id="PS00651"/>
    </source>
</evidence>
<dbReference type="Gene3D" id="3.10.430.100">
    <property type="entry name" value="Ribosomal protein L9, C-terminal domain"/>
    <property type="match status" value="1"/>
</dbReference>
<dbReference type="InterPro" id="IPR020069">
    <property type="entry name" value="Ribosomal_bL9_C"/>
</dbReference>
<evidence type="ECO:0000256" key="1">
    <source>
        <dbReference type="ARBA" id="ARBA00010605"/>
    </source>
</evidence>
<keyword evidence="8" id="KW-0175">Coiled coil</keyword>
<gene>
    <name evidence="7" type="primary">rplI</name>
    <name evidence="10" type="ORF">HQN59_10795</name>
</gene>
<evidence type="ECO:0000256" key="5">
    <source>
        <dbReference type="ARBA" id="ARBA00023274"/>
    </source>
</evidence>
<dbReference type="InterPro" id="IPR036935">
    <property type="entry name" value="Ribosomal_bL9_N_sf"/>
</dbReference>
<name>A0A7Y6NNC0_9BURK</name>
<dbReference type="GO" id="GO:0019843">
    <property type="term" value="F:rRNA binding"/>
    <property type="evidence" value="ECO:0007669"/>
    <property type="project" value="UniProtKB-UniRule"/>
</dbReference>
<dbReference type="InterPro" id="IPR020594">
    <property type="entry name" value="Ribosomal_bL9_bac/chp"/>
</dbReference>
<dbReference type="HAMAP" id="MF_00503">
    <property type="entry name" value="Ribosomal_bL9"/>
    <property type="match status" value="1"/>
</dbReference>
<evidence type="ECO:0000256" key="2">
    <source>
        <dbReference type="ARBA" id="ARBA00022730"/>
    </source>
</evidence>
<evidence type="ECO:0000256" key="4">
    <source>
        <dbReference type="ARBA" id="ARBA00022980"/>
    </source>
</evidence>
<feature type="coiled-coil region" evidence="8">
    <location>
        <begin position="37"/>
        <end position="64"/>
    </location>
</feature>
<evidence type="ECO:0000256" key="6">
    <source>
        <dbReference type="ARBA" id="ARBA00035292"/>
    </source>
</evidence>
<dbReference type="Pfam" id="PF03948">
    <property type="entry name" value="Ribosomal_L9_C"/>
    <property type="match status" value="1"/>
</dbReference>
<dbReference type="InterPro" id="IPR020070">
    <property type="entry name" value="Ribosomal_bL9_N"/>
</dbReference>
<evidence type="ECO:0000256" key="7">
    <source>
        <dbReference type="HAMAP-Rule" id="MF_00503"/>
    </source>
</evidence>
<feature type="domain" description="Ribosomal protein L9" evidence="9">
    <location>
        <begin position="13"/>
        <end position="40"/>
    </location>
</feature>
<evidence type="ECO:0000256" key="3">
    <source>
        <dbReference type="ARBA" id="ARBA00022884"/>
    </source>
</evidence>
<dbReference type="NCBIfam" id="TIGR00158">
    <property type="entry name" value="L9"/>
    <property type="match status" value="1"/>
</dbReference>
<dbReference type="InterPro" id="IPR036791">
    <property type="entry name" value="Ribosomal_bL9_C_sf"/>
</dbReference>
<accession>A0A7Y6NNC0</accession>
<protein>
    <recommendedName>
        <fullName evidence="6 7">Large ribosomal subunit protein bL9</fullName>
    </recommendedName>
</protein>
<evidence type="ECO:0000313" key="10">
    <source>
        <dbReference type="EMBL" id="NUZ06247.1"/>
    </source>
</evidence>
<sequence length="150" mass="16014">MQVILLEKVGNLGNLGDVVKVKDGYARNFLIPTRAARRATESAIKEFEAKRAELEKAAAERLAAAQALGEKMNGRTVHITQKAGVDGRLFGSVTNADVADALTRIDFKVTKAQVRMPNGPLKTVGEHTVTVAPHSDVVAEVKVVVLGETA</sequence>